<dbReference type="PANTHER" id="PTHR43046">
    <property type="entry name" value="GDP-MANNOSE MANNOSYL HYDROLASE"/>
    <property type="match status" value="1"/>
</dbReference>
<feature type="domain" description="Nudix hydrolase" evidence="3">
    <location>
        <begin position="70"/>
        <end position="203"/>
    </location>
</feature>
<evidence type="ECO:0000259" key="3">
    <source>
        <dbReference type="PROSITE" id="PS51462"/>
    </source>
</evidence>
<dbReference type="Pfam" id="PF00293">
    <property type="entry name" value="NUDIX"/>
    <property type="match status" value="1"/>
</dbReference>
<dbReference type="Pfam" id="PF12535">
    <property type="entry name" value="Nudix_N"/>
    <property type="match status" value="1"/>
</dbReference>
<reference evidence="4" key="1">
    <citation type="submission" date="2021-01" db="EMBL/GenBank/DDBJ databases">
        <title>Whole genome shotgun sequence of Actinocatenispora rupis NBRC 107355.</title>
        <authorList>
            <person name="Komaki H."/>
            <person name="Tamura T."/>
        </authorList>
    </citation>
    <scope>NUCLEOTIDE SEQUENCE</scope>
    <source>
        <strain evidence="4">NBRC 107355</strain>
    </source>
</reference>
<evidence type="ECO:0000256" key="2">
    <source>
        <dbReference type="ARBA" id="ARBA00022801"/>
    </source>
</evidence>
<evidence type="ECO:0000256" key="1">
    <source>
        <dbReference type="ARBA" id="ARBA00001946"/>
    </source>
</evidence>
<keyword evidence="5" id="KW-1185">Reference proteome</keyword>
<dbReference type="Gene3D" id="3.90.79.10">
    <property type="entry name" value="Nucleoside Triphosphate Pyrophosphohydrolase"/>
    <property type="match status" value="1"/>
</dbReference>
<evidence type="ECO:0000313" key="4">
    <source>
        <dbReference type="EMBL" id="GID13434.1"/>
    </source>
</evidence>
<name>A0A8J3JB03_9ACTN</name>
<comment type="cofactor">
    <cofactor evidence="1">
        <name>Mg(2+)</name>
        <dbReference type="ChEBI" id="CHEBI:18420"/>
    </cofactor>
</comment>
<dbReference type="SUPFAM" id="SSF55811">
    <property type="entry name" value="Nudix"/>
    <property type="match status" value="1"/>
</dbReference>
<dbReference type="EMBL" id="BOMB01000024">
    <property type="protein sequence ID" value="GID13434.1"/>
    <property type="molecule type" value="Genomic_DNA"/>
</dbReference>
<sequence length="215" mass="23922">MAEDPAGRLHEMAIELGAMAQNGLNYSTDKYELDRYRRIRELTAELYALIAESDPAAFHRALDAETGHATPKLDCRGALFDDAGRVLLVREKADGRWTLPGGWIDALDTPTHATEREFAEEAGLRVRAAHLAAVYDGTRHNGHLTHGMWHIYKMFFVVDRLDDAEPVAGLDGETTGVGFFALDDLPDLSDRRTSVAELRLAYAHHLDRDLPAEVD</sequence>
<dbReference type="PANTHER" id="PTHR43046:SF16">
    <property type="entry name" value="ADP-RIBOSE PYROPHOSPHATASE YJHB-RELATED"/>
    <property type="match status" value="1"/>
</dbReference>
<organism evidence="4 5">
    <name type="scientific">Actinocatenispora rupis</name>
    <dbReference type="NCBI Taxonomy" id="519421"/>
    <lineage>
        <taxon>Bacteria</taxon>
        <taxon>Bacillati</taxon>
        <taxon>Actinomycetota</taxon>
        <taxon>Actinomycetes</taxon>
        <taxon>Micromonosporales</taxon>
        <taxon>Micromonosporaceae</taxon>
        <taxon>Actinocatenispora</taxon>
    </lineage>
</organism>
<dbReference type="InterPro" id="IPR059176">
    <property type="entry name" value="UDP-X_N"/>
</dbReference>
<dbReference type="InterPro" id="IPR000086">
    <property type="entry name" value="NUDIX_hydrolase_dom"/>
</dbReference>
<dbReference type="RefSeq" id="WP_203660465.1">
    <property type="nucleotide sequence ID" value="NZ_BAAAZM010000011.1"/>
</dbReference>
<dbReference type="Proteomes" id="UP000612808">
    <property type="component" value="Unassembled WGS sequence"/>
</dbReference>
<dbReference type="PROSITE" id="PS51462">
    <property type="entry name" value="NUDIX"/>
    <property type="match status" value="1"/>
</dbReference>
<dbReference type="InterPro" id="IPR015797">
    <property type="entry name" value="NUDIX_hydrolase-like_dom_sf"/>
</dbReference>
<proteinExistence type="predicted"/>
<dbReference type="Gene3D" id="6.10.250.1120">
    <property type="match status" value="1"/>
</dbReference>
<protein>
    <submittedName>
        <fullName evidence="4">NUDIX hydrolase</fullName>
    </submittedName>
</protein>
<accession>A0A8J3JB03</accession>
<evidence type="ECO:0000313" key="5">
    <source>
        <dbReference type="Proteomes" id="UP000612808"/>
    </source>
</evidence>
<comment type="caution">
    <text evidence="4">The sequence shown here is derived from an EMBL/GenBank/DDBJ whole genome shotgun (WGS) entry which is preliminary data.</text>
</comment>
<gene>
    <name evidence="4" type="ORF">Aru02nite_43230</name>
</gene>
<keyword evidence="2 4" id="KW-0378">Hydrolase</keyword>
<dbReference type="GO" id="GO:0016787">
    <property type="term" value="F:hydrolase activity"/>
    <property type="evidence" value="ECO:0007669"/>
    <property type="project" value="UniProtKB-KW"/>
</dbReference>
<dbReference type="AlphaFoldDB" id="A0A8J3JB03"/>